<organism evidence="5 6">
    <name type="scientific">Cryoendolithus antarcticus</name>
    <dbReference type="NCBI Taxonomy" id="1507870"/>
    <lineage>
        <taxon>Eukaryota</taxon>
        <taxon>Fungi</taxon>
        <taxon>Dikarya</taxon>
        <taxon>Ascomycota</taxon>
        <taxon>Pezizomycotina</taxon>
        <taxon>Dothideomycetes</taxon>
        <taxon>Dothideomycetidae</taxon>
        <taxon>Cladosporiales</taxon>
        <taxon>Cladosporiaceae</taxon>
        <taxon>Cryoendolithus</taxon>
    </lineage>
</organism>
<evidence type="ECO:0008006" key="7">
    <source>
        <dbReference type="Google" id="ProtNLM"/>
    </source>
</evidence>
<name>A0A1V8SCG4_9PEZI</name>
<dbReference type="GO" id="GO:0005811">
    <property type="term" value="C:lipid droplet"/>
    <property type="evidence" value="ECO:0007669"/>
    <property type="project" value="TreeGrafter"/>
</dbReference>
<dbReference type="InterPro" id="IPR020904">
    <property type="entry name" value="Sc_DH/Rdtase_CS"/>
</dbReference>
<dbReference type="InParanoid" id="A0A1V8SCG4"/>
<evidence type="ECO:0000256" key="3">
    <source>
        <dbReference type="ARBA" id="ARBA00023002"/>
    </source>
</evidence>
<dbReference type="PRINTS" id="PR00081">
    <property type="entry name" value="GDHRDH"/>
</dbReference>
<dbReference type="Gene3D" id="3.40.50.720">
    <property type="entry name" value="NAD(P)-binding Rossmann-like Domain"/>
    <property type="match status" value="1"/>
</dbReference>
<dbReference type="InterPro" id="IPR002347">
    <property type="entry name" value="SDR_fam"/>
</dbReference>
<comment type="similarity">
    <text evidence="1 4">Belongs to the short-chain dehydrogenases/reductases (SDR) family.</text>
</comment>
<dbReference type="GO" id="GO:0019433">
    <property type="term" value="P:triglyceride catabolic process"/>
    <property type="evidence" value="ECO:0007669"/>
    <property type="project" value="TreeGrafter"/>
</dbReference>
<evidence type="ECO:0000313" key="5">
    <source>
        <dbReference type="EMBL" id="OQN96894.1"/>
    </source>
</evidence>
<dbReference type="GO" id="GO:0004806">
    <property type="term" value="F:triacylglycerol lipase activity"/>
    <property type="evidence" value="ECO:0007669"/>
    <property type="project" value="TreeGrafter"/>
</dbReference>
<dbReference type="PRINTS" id="PR00080">
    <property type="entry name" value="SDRFAMILY"/>
</dbReference>
<dbReference type="GO" id="GO:0005783">
    <property type="term" value="C:endoplasmic reticulum"/>
    <property type="evidence" value="ECO:0007669"/>
    <property type="project" value="TreeGrafter"/>
</dbReference>
<dbReference type="InterPro" id="IPR036291">
    <property type="entry name" value="NAD(P)-bd_dom_sf"/>
</dbReference>
<comment type="caution">
    <text evidence="5">The sequence shown here is derived from an EMBL/GenBank/DDBJ whole genome shotgun (WGS) entry which is preliminary data.</text>
</comment>
<proteinExistence type="inferred from homology"/>
<dbReference type="PROSITE" id="PS00061">
    <property type="entry name" value="ADH_SHORT"/>
    <property type="match status" value="1"/>
</dbReference>
<dbReference type="OrthoDB" id="2102561at2759"/>
<keyword evidence="2" id="KW-0521">NADP</keyword>
<evidence type="ECO:0000313" key="6">
    <source>
        <dbReference type="Proteomes" id="UP000192596"/>
    </source>
</evidence>
<dbReference type="EMBL" id="NAJO01000060">
    <property type="protein sequence ID" value="OQN96894.1"/>
    <property type="molecule type" value="Genomic_DNA"/>
</dbReference>
<dbReference type="STRING" id="1507870.A0A1V8SCG4"/>
<evidence type="ECO:0000256" key="4">
    <source>
        <dbReference type="RuleBase" id="RU000363"/>
    </source>
</evidence>
<reference evidence="6" key="1">
    <citation type="submission" date="2017-03" db="EMBL/GenBank/DDBJ databases">
        <title>Genomes of endolithic fungi from Antarctica.</title>
        <authorList>
            <person name="Coleine C."/>
            <person name="Masonjones S."/>
            <person name="Stajich J.E."/>
        </authorList>
    </citation>
    <scope>NUCLEOTIDE SEQUENCE [LARGE SCALE GENOMIC DNA]</scope>
    <source>
        <strain evidence="6">CCFEE 5527</strain>
    </source>
</reference>
<keyword evidence="6" id="KW-1185">Reference proteome</keyword>
<dbReference type="GO" id="GO:0000140">
    <property type="term" value="F:acylglycerone-phosphate reductase (NADP+) activity"/>
    <property type="evidence" value="ECO:0007669"/>
    <property type="project" value="TreeGrafter"/>
</dbReference>
<sequence length="286" mass="30034">MANLKKRTVLITGCSDGGMGAALVKEFHAAGLHVYATARNPSKMASLATLGPDVELKTLDISSAESIAACLADVPKLDILVNNAGASYVMTVADMSLAEGKALFDLNVWGNVALSQAALPLLLKSSKGMIVNHTSTAAHAAIPYHAAYAASKAAMSMFTTIMREELEVSFGIKVIELKTGAVNTEIVKNARAKEGGLPETSIYAAAKEVIDPALRGEFLENGGISAEAWAKGVVGDVLSSSPPNVIWRGKGASQVRLASWFPMSWLSGPLKKLTGLDKVETIVRKP</sequence>
<dbReference type="PANTHER" id="PTHR44169:SF6">
    <property type="entry name" value="NADPH-DEPENDENT 1-ACYLDIHYDROXYACETONE PHOSPHATE REDUCTASE"/>
    <property type="match status" value="1"/>
</dbReference>
<dbReference type="GO" id="GO:0006654">
    <property type="term" value="P:phosphatidic acid biosynthetic process"/>
    <property type="evidence" value="ECO:0007669"/>
    <property type="project" value="TreeGrafter"/>
</dbReference>
<keyword evidence="3" id="KW-0560">Oxidoreductase</keyword>
<accession>A0A1V8SCG4</accession>
<protein>
    <recommendedName>
        <fullName evidence="7">NADPH-dependent 1-acyldihydroxyacetone phosphate reductase</fullName>
    </recommendedName>
</protein>
<dbReference type="SUPFAM" id="SSF51735">
    <property type="entry name" value="NAD(P)-binding Rossmann-fold domains"/>
    <property type="match status" value="1"/>
</dbReference>
<dbReference type="Proteomes" id="UP000192596">
    <property type="component" value="Unassembled WGS sequence"/>
</dbReference>
<dbReference type="PANTHER" id="PTHR44169">
    <property type="entry name" value="NADPH-DEPENDENT 1-ACYLDIHYDROXYACETONE PHOSPHATE REDUCTASE"/>
    <property type="match status" value="1"/>
</dbReference>
<gene>
    <name evidence="5" type="ORF">B0A48_17448</name>
</gene>
<evidence type="ECO:0000256" key="1">
    <source>
        <dbReference type="ARBA" id="ARBA00006484"/>
    </source>
</evidence>
<dbReference type="Pfam" id="PF00106">
    <property type="entry name" value="adh_short"/>
    <property type="match status" value="1"/>
</dbReference>
<dbReference type="AlphaFoldDB" id="A0A1V8SCG4"/>
<evidence type="ECO:0000256" key="2">
    <source>
        <dbReference type="ARBA" id="ARBA00022857"/>
    </source>
</evidence>